<evidence type="ECO:0008006" key="7">
    <source>
        <dbReference type="Google" id="ProtNLM"/>
    </source>
</evidence>
<protein>
    <recommendedName>
        <fullName evidence="7">Protein PTHB1</fullName>
    </recommendedName>
</protein>
<dbReference type="GO" id="GO:0016020">
    <property type="term" value="C:membrane"/>
    <property type="evidence" value="ECO:0007669"/>
    <property type="project" value="TreeGrafter"/>
</dbReference>
<feature type="domain" description="PTHB1 N-terminal" evidence="2">
    <location>
        <begin position="1"/>
        <end position="346"/>
    </location>
</feature>
<dbReference type="Pfam" id="PF14727">
    <property type="entry name" value="PHTB1_N"/>
    <property type="match status" value="1"/>
</dbReference>
<dbReference type="PANTHER" id="PTHR20991">
    <property type="entry name" value="PARATHYROID HORMONE-RESPONSIVE B1 GENE"/>
    <property type="match status" value="1"/>
</dbReference>
<dbReference type="InterPro" id="IPR055362">
    <property type="entry name" value="PTHB1_pf_dom"/>
</dbReference>
<dbReference type="InterPro" id="IPR026511">
    <property type="entry name" value="PTHB1"/>
</dbReference>
<reference evidence="5 6" key="1">
    <citation type="submission" date="2024-03" db="EMBL/GenBank/DDBJ databases">
        <title>Adaptation during the transition from Ophiocordyceps entomopathogen to insect associate is accompanied by gene loss and intensified selection.</title>
        <authorList>
            <person name="Ward C.M."/>
            <person name="Onetto C.A."/>
            <person name="Borneman A.R."/>
        </authorList>
    </citation>
    <scope>NUCLEOTIDE SEQUENCE [LARGE SCALE GENOMIC DNA]</scope>
    <source>
        <strain evidence="5">AWRI1</strain>
        <tissue evidence="5">Single Adult Female</tissue>
    </source>
</reference>
<evidence type="ECO:0000313" key="5">
    <source>
        <dbReference type="EMBL" id="KAK7602569.1"/>
    </source>
</evidence>
<sequence length="857" mass="97554">MSLFSTLDFWSTQCGENEKFGFDSMVVADLEESGNDYIITGSFNGLLRVYQGNNKDADRSFKPSNLMIEMQLSNPIIQVFVGKLVSGTRALHIGVVQPACIRVYNLFSTPGSTDHGHQFDLKLMYEHSLRHTNFLVIHGPFGGVKGRDFICAVSLDGILTFFEQETFVFKTQLPSFLLPSPIVYVEETDMFVTSSADWCIEAYRYQDLVNTAKKKVVASWVYNLGENIQGIRVIQHHLQKETLILVLSEHNLVCFGAHGSVKFTKRLQYSPLCFYGYLNESNNDLMTLITSDGGVLYVYEAKKLVWSAKLPFIPVCLSRGSIYVNGSLVLLSERGDLQCCFLGTKPSLFVAPPLENSIISFKNMNSRLEKLQDEIKNFKSNADILSSTATEHELSLKITMQFSAKALNESQVILDLVPSRPLSNIHVTFEAPAPFDVHPKTYLFPSLCETIEIRTLIRPNDQKEIVPLSLDFYVVVCYSNNDTVRVIQRNKTIKPTFVLMPSLVSEDKCQFKISIEANKIPPLLTTIFQEFRDERWLESSCNDESVGLCLRYNSEIKCLVTLSKSQLGYNLTANSLPLIRLVLSLITWKCENMRNSSEKSTEKLSFCCKFLPKNELMECISRRVSTKNEIQELQLYLEKLSAQSRLIQRRLLIKLKDKTFSNITAIQTLYHNTYEKLTTTIRTIENKQKSLILYSCELQSVLDLIFSLISMNSPATQEKIIKFQNAVRLVDLNSDAQDWEISTVANITHLLRTKLACSDSDQNRIIPSADEIITDASILKNLMITAFERISDRFTHEEKSEKSRVVVPILEDDEYDEGSPRSDQPVKNEMDEFLLKHRLFKMTDDSLDEAAEEIFNL</sequence>
<evidence type="ECO:0000313" key="6">
    <source>
        <dbReference type="Proteomes" id="UP001367676"/>
    </source>
</evidence>
<evidence type="ECO:0000259" key="2">
    <source>
        <dbReference type="Pfam" id="PF14727"/>
    </source>
</evidence>
<feature type="domain" description="PTHB1 hairpin" evidence="4">
    <location>
        <begin position="610"/>
        <end position="712"/>
    </location>
</feature>
<gene>
    <name evidence="5" type="ORF">V9T40_008158</name>
</gene>
<feature type="coiled-coil region" evidence="1">
    <location>
        <begin position="354"/>
        <end position="388"/>
    </location>
</feature>
<dbReference type="InterPro" id="IPR036322">
    <property type="entry name" value="WD40_repeat_dom_sf"/>
</dbReference>
<accession>A0AAN9Y8S5</accession>
<dbReference type="EMBL" id="JBBCAQ010000008">
    <property type="protein sequence ID" value="KAK7602569.1"/>
    <property type="molecule type" value="Genomic_DNA"/>
</dbReference>
<evidence type="ECO:0000259" key="4">
    <source>
        <dbReference type="Pfam" id="PF23338"/>
    </source>
</evidence>
<keyword evidence="6" id="KW-1185">Reference proteome</keyword>
<dbReference type="InterPro" id="IPR028073">
    <property type="entry name" value="PHTB1_N_dom"/>
</dbReference>
<dbReference type="GO" id="GO:0060271">
    <property type="term" value="P:cilium assembly"/>
    <property type="evidence" value="ECO:0007669"/>
    <property type="project" value="TreeGrafter"/>
</dbReference>
<dbReference type="InterPro" id="IPR055363">
    <property type="entry name" value="PTHB1_hp_dom"/>
</dbReference>
<organism evidence="5 6">
    <name type="scientific">Parthenolecanium corni</name>
    <dbReference type="NCBI Taxonomy" id="536013"/>
    <lineage>
        <taxon>Eukaryota</taxon>
        <taxon>Metazoa</taxon>
        <taxon>Ecdysozoa</taxon>
        <taxon>Arthropoda</taxon>
        <taxon>Hexapoda</taxon>
        <taxon>Insecta</taxon>
        <taxon>Pterygota</taxon>
        <taxon>Neoptera</taxon>
        <taxon>Paraneoptera</taxon>
        <taxon>Hemiptera</taxon>
        <taxon>Sternorrhyncha</taxon>
        <taxon>Coccoidea</taxon>
        <taxon>Coccidae</taxon>
        <taxon>Parthenolecanium</taxon>
    </lineage>
</organism>
<dbReference type="PANTHER" id="PTHR20991:SF0">
    <property type="entry name" value="PROTEIN PTHB1"/>
    <property type="match status" value="1"/>
</dbReference>
<name>A0AAN9Y8S5_9HEMI</name>
<proteinExistence type="predicted"/>
<dbReference type="Proteomes" id="UP001367676">
    <property type="component" value="Unassembled WGS sequence"/>
</dbReference>
<dbReference type="Pfam" id="PF23337">
    <property type="entry name" value="PTHB1_pf"/>
    <property type="match status" value="1"/>
</dbReference>
<dbReference type="SUPFAM" id="SSF50978">
    <property type="entry name" value="WD40 repeat-like"/>
    <property type="match status" value="1"/>
</dbReference>
<evidence type="ECO:0000259" key="3">
    <source>
        <dbReference type="Pfam" id="PF23337"/>
    </source>
</evidence>
<comment type="caution">
    <text evidence="5">The sequence shown here is derived from an EMBL/GenBank/DDBJ whole genome shotgun (WGS) entry which is preliminary data.</text>
</comment>
<keyword evidence="1" id="KW-0175">Coiled coil</keyword>
<dbReference type="GO" id="GO:0034464">
    <property type="term" value="C:BBSome"/>
    <property type="evidence" value="ECO:0007669"/>
    <property type="project" value="InterPro"/>
</dbReference>
<dbReference type="Pfam" id="PF23338">
    <property type="entry name" value="PTHB1_hp"/>
    <property type="match status" value="1"/>
</dbReference>
<evidence type="ECO:0000256" key="1">
    <source>
        <dbReference type="SAM" id="Coils"/>
    </source>
</evidence>
<feature type="domain" description="PTHB1 platform" evidence="3">
    <location>
        <begin position="507"/>
        <end position="605"/>
    </location>
</feature>
<dbReference type="AlphaFoldDB" id="A0AAN9Y8S5"/>